<dbReference type="AlphaFoldDB" id="A0A6N7XMK9"/>
<accession>A0A6N7XMK9</accession>
<dbReference type="SUPFAM" id="SSF82771">
    <property type="entry name" value="GIY-YIG endonuclease"/>
    <property type="match status" value="1"/>
</dbReference>
<feature type="domain" description="GIY-YIG" evidence="1">
    <location>
        <begin position="30"/>
        <end position="105"/>
    </location>
</feature>
<reference evidence="2 3" key="1">
    <citation type="submission" date="2019-08" db="EMBL/GenBank/DDBJ databases">
        <title>In-depth cultivation of the pig gut microbiome towards novel bacterial diversity and tailored functional studies.</title>
        <authorList>
            <person name="Wylensek D."/>
            <person name="Hitch T.C.A."/>
            <person name="Clavel T."/>
        </authorList>
    </citation>
    <scope>NUCLEOTIDE SEQUENCE [LARGE SCALE GENOMIC DNA]</scope>
    <source>
        <strain evidence="2 3">CA-Schmier-601-WT-1</strain>
    </source>
</reference>
<sequence length="319" mass="36655">MPTPMIHGLRFKQLELDGRASISTDLTDEQASGIYVYEFTDGMWYVGKSKNVKARHVQHMHDYRHECPARIPKRMLWAEVHGNERQLDYAETQAIAWFEQRGYPLLNTMKTGRPRGEMSIVVDTGAGWGVPIPWERENLPKSARPFKYQPDEEKRNRFEKLKNMNCYAELAALLRYYIRETIPAPEDTAGTLWTATALPTTSGGSRLCTISCQNAETLVILKGEPDNPGPFGFVNVKQPEGGMLPKWRKRYRQDYGTLPNAIGLYFDTLKEADRLLHKQNALEACYRANAELMRRGASMYRRFNNPYLVEDLLRETGSK</sequence>
<proteinExistence type="predicted"/>
<dbReference type="InterPro" id="IPR035901">
    <property type="entry name" value="GIY-YIG_endonuc_sf"/>
</dbReference>
<dbReference type="CDD" id="cd00719">
    <property type="entry name" value="GIY-YIG_SF"/>
    <property type="match status" value="1"/>
</dbReference>
<evidence type="ECO:0000313" key="2">
    <source>
        <dbReference type="EMBL" id="MST72478.1"/>
    </source>
</evidence>
<dbReference type="Pfam" id="PF01541">
    <property type="entry name" value="GIY-YIG"/>
    <property type="match status" value="1"/>
</dbReference>
<name>A0A6N7XMK9_9ACTN</name>
<comment type="caution">
    <text evidence="2">The sequence shown here is derived from an EMBL/GenBank/DDBJ whole genome shotgun (WGS) entry which is preliminary data.</text>
</comment>
<organism evidence="2 3">
    <name type="scientific">Olsenella porci</name>
    <dbReference type="NCBI Taxonomy" id="2652279"/>
    <lineage>
        <taxon>Bacteria</taxon>
        <taxon>Bacillati</taxon>
        <taxon>Actinomycetota</taxon>
        <taxon>Coriobacteriia</taxon>
        <taxon>Coriobacteriales</taxon>
        <taxon>Atopobiaceae</taxon>
        <taxon>Olsenella</taxon>
    </lineage>
</organism>
<keyword evidence="3" id="KW-1185">Reference proteome</keyword>
<gene>
    <name evidence="2" type="ORF">FYJ68_05070</name>
</gene>
<dbReference type="Proteomes" id="UP000469325">
    <property type="component" value="Unassembled WGS sequence"/>
</dbReference>
<dbReference type="RefSeq" id="WP_154434639.1">
    <property type="nucleotide sequence ID" value="NZ_VUNC01000003.1"/>
</dbReference>
<dbReference type="EMBL" id="VUNC01000003">
    <property type="protein sequence ID" value="MST72478.1"/>
    <property type="molecule type" value="Genomic_DNA"/>
</dbReference>
<dbReference type="PROSITE" id="PS50164">
    <property type="entry name" value="GIY_YIG"/>
    <property type="match status" value="1"/>
</dbReference>
<evidence type="ECO:0000259" key="1">
    <source>
        <dbReference type="PROSITE" id="PS50164"/>
    </source>
</evidence>
<dbReference type="InterPro" id="IPR000305">
    <property type="entry name" value="GIY-YIG_endonuc"/>
</dbReference>
<evidence type="ECO:0000313" key="3">
    <source>
        <dbReference type="Proteomes" id="UP000469325"/>
    </source>
</evidence>
<protein>
    <submittedName>
        <fullName evidence="2">GIY-YIG nuclease family protein</fullName>
    </submittedName>
</protein>